<dbReference type="Proteomes" id="UP001597151">
    <property type="component" value="Unassembled WGS sequence"/>
</dbReference>
<comment type="caution">
    <text evidence="2">The sequence shown here is derived from an EMBL/GenBank/DDBJ whole genome shotgun (WGS) entry which is preliminary data.</text>
</comment>
<name>A0ABW3TB60_9RHOB</name>
<proteinExistence type="predicted"/>
<sequence length="146" mass="16324">MTRLHMPRFPSGLLAAALMLVLTLAAAPLRAQSGPPMTGAAFDAYTRGQTFTYGTGLAPYGAEEYMDNRRVRWSFLDGRCQEGEWYEDNGMICFVYDDNPDPQCWSFYRTPGGIVARFEDDPSQTTLYEITRSPEPMMCLGPEVGT</sequence>
<evidence type="ECO:0000313" key="2">
    <source>
        <dbReference type="EMBL" id="MFD1194091.1"/>
    </source>
</evidence>
<keyword evidence="3" id="KW-1185">Reference proteome</keyword>
<feature type="chain" id="PRO_5045575788" evidence="1">
    <location>
        <begin position="32"/>
        <end position="146"/>
    </location>
</feature>
<dbReference type="EMBL" id="JBHTKR010000002">
    <property type="protein sequence ID" value="MFD1194091.1"/>
    <property type="molecule type" value="Genomic_DNA"/>
</dbReference>
<organism evidence="2 3">
    <name type="scientific">Seohaeicola saemankumensis</name>
    <dbReference type="NCBI Taxonomy" id="481181"/>
    <lineage>
        <taxon>Bacteria</taxon>
        <taxon>Pseudomonadati</taxon>
        <taxon>Pseudomonadota</taxon>
        <taxon>Alphaproteobacteria</taxon>
        <taxon>Rhodobacterales</taxon>
        <taxon>Roseobacteraceae</taxon>
        <taxon>Seohaeicola</taxon>
    </lineage>
</organism>
<gene>
    <name evidence="2" type="ORF">ACFQ3C_05370</name>
</gene>
<reference evidence="3" key="1">
    <citation type="journal article" date="2019" name="Int. J. Syst. Evol. Microbiol.">
        <title>The Global Catalogue of Microorganisms (GCM) 10K type strain sequencing project: providing services to taxonomists for standard genome sequencing and annotation.</title>
        <authorList>
            <consortium name="The Broad Institute Genomics Platform"/>
            <consortium name="The Broad Institute Genome Sequencing Center for Infectious Disease"/>
            <person name="Wu L."/>
            <person name="Ma J."/>
        </authorList>
    </citation>
    <scope>NUCLEOTIDE SEQUENCE [LARGE SCALE GENOMIC DNA]</scope>
    <source>
        <strain evidence="3">CCUG 55328</strain>
    </source>
</reference>
<accession>A0ABW3TB60</accession>
<dbReference type="RefSeq" id="WP_380789456.1">
    <property type="nucleotide sequence ID" value="NZ_JBHTKR010000002.1"/>
</dbReference>
<evidence type="ECO:0000313" key="3">
    <source>
        <dbReference type="Proteomes" id="UP001597151"/>
    </source>
</evidence>
<keyword evidence="1" id="KW-0732">Signal</keyword>
<evidence type="ECO:0000256" key="1">
    <source>
        <dbReference type="SAM" id="SignalP"/>
    </source>
</evidence>
<protein>
    <submittedName>
        <fullName evidence="2">Uncharacterized protein</fullName>
    </submittedName>
</protein>
<feature type="signal peptide" evidence="1">
    <location>
        <begin position="1"/>
        <end position="31"/>
    </location>
</feature>